<feature type="signal peptide" evidence="1">
    <location>
        <begin position="1"/>
        <end position="19"/>
    </location>
</feature>
<evidence type="ECO:0000313" key="3">
    <source>
        <dbReference type="Proteomes" id="UP000255269"/>
    </source>
</evidence>
<evidence type="ECO:0000313" key="2">
    <source>
        <dbReference type="EMBL" id="STQ88953.1"/>
    </source>
</evidence>
<accession>A0A377Q1Y1</accession>
<gene>
    <name evidence="2" type="ORF">NCTC13156_01760</name>
</gene>
<reference evidence="2 3" key="1">
    <citation type="submission" date="2018-06" db="EMBL/GenBank/DDBJ databases">
        <authorList>
            <consortium name="Pathogen Informatics"/>
            <person name="Doyle S."/>
        </authorList>
    </citation>
    <scope>NUCLEOTIDE SEQUENCE [LARGE SCALE GENOMIC DNA]</scope>
    <source>
        <strain evidence="2 3">NCTC13156</strain>
    </source>
</reference>
<keyword evidence="1" id="KW-0732">Signal</keyword>
<sequence>MKIFFTPFLAMLFVTNIFAVTATALQNLGKIQSLTNNSLEKQYIKHELQNLIVDKKMLVDREIIFNIQQRQKLFTFGIKAESLE</sequence>
<protein>
    <submittedName>
        <fullName evidence="2">Uncharacterized protein</fullName>
    </submittedName>
</protein>
<dbReference type="AlphaFoldDB" id="A0A377Q1Y1"/>
<dbReference type="Proteomes" id="UP000255269">
    <property type="component" value="Unassembled WGS sequence"/>
</dbReference>
<dbReference type="RefSeq" id="WP_065827146.1">
    <property type="nucleotide sequence ID" value="NZ_MAPE01000069.1"/>
</dbReference>
<feature type="chain" id="PRO_5016820486" evidence="1">
    <location>
        <begin position="20"/>
        <end position="84"/>
    </location>
</feature>
<dbReference type="EMBL" id="UGJF01000002">
    <property type="protein sequence ID" value="STQ88953.1"/>
    <property type="molecule type" value="Genomic_DNA"/>
</dbReference>
<organism evidence="2 3">
    <name type="scientific">Helicobacter pullorum</name>
    <dbReference type="NCBI Taxonomy" id="35818"/>
    <lineage>
        <taxon>Bacteria</taxon>
        <taxon>Pseudomonadati</taxon>
        <taxon>Campylobacterota</taxon>
        <taxon>Epsilonproteobacteria</taxon>
        <taxon>Campylobacterales</taxon>
        <taxon>Helicobacteraceae</taxon>
        <taxon>Helicobacter</taxon>
    </lineage>
</organism>
<evidence type="ECO:0000256" key="1">
    <source>
        <dbReference type="SAM" id="SignalP"/>
    </source>
</evidence>
<proteinExistence type="predicted"/>
<name>A0A377Q1Y1_9HELI</name>